<name>A0ABT4JW50_9GAMM</name>
<evidence type="ECO:0000313" key="10">
    <source>
        <dbReference type="Proteomes" id="UP001149719"/>
    </source>
</evidence>
<evidence type="ECO:0000256" key="1">
    <source>
        <dbReference type="ARBA" id="ARBA00008987"/>
    </source>
</evidence>
<evidence type="ECO:0000256" key="4">
    <source>
        <dbReference type="ARBA" id="ARBA00023157"/>
    </source>
</evidence>
<protein>
    <recommendedName>
        <fullName evidence="6 7">Thioredoxin</fullName>
    </recommendedName>
</protein>
<evidence type="ECO:0000256" key="2">
    <source>
        <dbReference type="ARBA" id="ARBA00022448"/>
    </source>
</evidence>
<feature type="domain" description="Thioredoxin" evidence="8">
    <location>
        <begin position="1"/>
        <end position="109"/>
    </location>
</feature>
<dbReference type="SUPFAM" id="SSF52833">
    <property type="entry name" value="Thioredoxin-like"/>
    <property type="match status" value="1"/>
</dbReference>
<comment type="caution">
    <text evidence="9">The sequence shown here is derived from an EMBL/GenBank/DDBJ whole genome shotgun (WGS) entry which is preliminary data.</text>
</comment>
<keyword evidence="3" id="KW-0249">Electron transport</keyword>
<evidence type="ECO:0000256" key="6">
    <source>
        <dbReference type="NCBIfam" id="TIGR01068"/>
    </source>
</evidence>
<evidence type="ECO:0000313" key="9">
    <source>
        <dbReference type="EMBL" id="MCZ2721799.1"/>
    </source>
</evidence>
<organism evidence="9 10">
    <name type="scientific">Marinomonas phaeophyticola</name>
    <dbReference type="NCBI Taxonomy" id="3004091"/>
    <lineage>
        <taxon>Bacteria</taxon>
        <taxon>Pseudomonadati</taxon>
        <taxon>Pseudomonadota</taxon>
        <taxon>Gammaproteobacteria</taxon>
        <taxon>Oceanospirillales</taxon>
        <taxon>Oceanospirillaceae</taxon>
        <taxon>Marinomonas</taxon>
    </lineage>
</organism>
<proteinExistence type="inferred from homology"/>
<dbReference type="RefSeq" id="WP_191602756.1">
    <property type="nucleotide sequence ID" value="NZ_JAPUBN010000014.1"/>
</dbReference>
<dbReference type="PRINTS" id="PR00421">
    <property type="entry name" value="THIOREDOXIN"/>
</dbReference>
<dbReference type="NCBIfam" id="NF006898">
    <property type="entry name" value="PRK09381.1"/>
    <property type="match status" value="1"/>
</dbReference>
<evidence type="ECO:0000256" key="5">
    <source>
        <dbReference type="ARBA" id="ARBA00023284"/>
    </source>
</evidence>
<keyword evidence="10" id="KW-1185">Reference proteome</keyword>
<keyword evidence="2" id="KW-0813">Transport</keyword>
<dbReference type="PANTHER" id="PTHR45663">
    <property type="entry name" value="GEO12009P1"/>
    <property type="match status" value="1"/>
</dbReference>
<evidence type="ECO:0000256" key="3">
    <source>
        <dbReference type="ARBA" id="ARBA00022982"/>
    </source>
</evidence>
<comment type="similarity">
    <text evidence="1 7">Belongs to the thioredoxin family.</text>
</comment>
<keyword evidence="5" id="KW-0676">Redox-active center</keyword>
<dbReference type="CDD" id="cd02947">
    <property type="entry name" value="TRX_family"/>
    <property type="match status" value="1"/>
</dbReference>
<dbReference type="PROSITE" id="PS51352">
    <property type="entry name" value="THIOREDOXIN_2"/>
    <property type="match status" value="1"/>
</dbReference>
<dbReference type="InterPro" id="IPR017937">
    <property type="entry name" value="Thioredoxin_CS"/>
</dbReference>
<dbReference type="PIRSF" id="PIRSF000077">
    <property type="entry name" value="Thioredoxin"/>
    <property type="match status" value="1"/>
</dbReference>
<dbReference type="InterPro" id="IPR005746">
    <property type="entry name" value="Thioredoxin"/>
</dbReference>
<evidence type="ECO:0000256" key="7">
    <source>
        <dbReference type="PIRNR" id="PIRNR000077"/>
    </source>
</evidence>
<evidence type="ECO:0000259" key="8">
    <source>
        <dbReference type="PROSITE" id="PS51352"/>
    </source>
</evidence>
<dbReference type="InterPro" id="IPR013766">
    <property type="entry name" value="Thioredoxin_domain"/>
</dbReference>
<accession>A0ABT4JW50</accession>
<reference evidence="9" key="1">
    <citation type="submission" date="2022-12" db="EMBL/GenBank/DDBJ databases">
        <title>Marinomonas 15G1-11 sp. nov, isolated from marine algae.</title>
        <authorList>
            <person name="Butt M."/>
            <person name="Choi D.G."/>
            <person name="Kim J.M."/>
            <person name="Lee J.K."/>
            <person name="Baek J.H."/>
            <person name="Jeon C.O."/>
        </authorList>
    </citation>
    <scope>NUCLEOTIDE SEQUENCE</scope>
    <source>
        <strain evidence="9">15G1-11</strain>
    </source>
</reference>
<dbReference type="Pfam" id="PF00085">
    <property type="entry name" value="Thioredoxin"/>
    <property type="match status" value="1"/>
</dbReference>
<dbReference type="PROSITE" id="PS00194">
    <property type="entry name" value="THIOREDOXIN_1"/>
    <property type="match status" value="1"/>
</dbReference>
<dbReference type="NCBIfam" id="TIGR01068">
    <property type="entry name" value="thioredoxin"/>
    <property type="match status" value="1"/>
</dbReference>
<keyword evidence="4" id="KW-1015">Disulfide bond</keyword>
<dbReference type="Proteomes" id="UP001149719">
    <property type="component" value="Unassembled WGS sequence"/>
</dbReference>
<sequence length="109" mass="11922">MGDNTVQITDAQFSEEVLNSDVPVLVDFWAPWCGPCKMIAPVLEDVAEDYSDRLKVVKLNVDENQETAPKYNVRGIPTLLIVKGGEVIATKVGAVSKSQLVEFVESAIK</sequence>
<dbReference type="Gene3D" id="3.40.30.10">
    <property type="entry name" value="Glutaredoxin"/>
    <property type="match status" value="1"/>
</dbReference>
<dbReference type="InterPro" id="IPR036249">
    <property type="entry name" value="Thioredoxin-like_sf"/>
</dbReference>
<dbReference type="EMBL" id="JAPUBN010000014">
    <property type="protein sequence ID" value="MCZ2721799.1"/>
    <property type="molecule type" value="Genomic_DNA"/>
</dbReference>
<gene>
    <name evidence="9" type="primary">trxA</name>
    <name evidence="9" type="ORF">O1D97_09075</name>
</gene>
<dbReference type="PANTHER" id="PTHR45663:SF11">
    <property type="entry name" value="GEO12009P1"/>
    <property type="match status" value="1"/>
</dbReference>